<name>A0A409XMJ2_PSICY</name>
<dbReference type="OrthoDB" id="3052556at2759"/>
<dbReference type="Pfam" id="PF20703">
    <property type="entry name" value="nSTAND1"/>
    <property type="match status" value="1"/>
</dbReference>
<accession>A0A409XMJ2</accession>
<dbReference type="CDD" id="cd21037">
    <property type="entry name" value="MLKL_NTD"/>
    <property type="match status" value="1"/>
</dbReference>
<dbReference type="Gene3D" id="3.40.50.300">
    <property type="entry name" value="P-loop containing nucleotide triphosphate hydrolases"/>
    <property type="match status" value="1"/>
</dbReference>
<feature type="domain" description="Novel STAND NTPase 1" evidence="2">
    <location>
        <begin position="223"/>
        <end position="370"/>
    </location>
</feature>
<dbReference type="InterPro" id="IPR019734">
    <property type="entry name" value="TPR_rpt"/>
</dbReference>
<dbReference type="PANTHER" id="PTHR47691">
    <property type="entry name" value="REGULATOR-RELATED"/>
    <property type="match status" value="1"/>
</dbReference>
<dbReference type="SMART" id="SM00028">
    <property type="entry name" value="TPR"/>
    <property type="match status" value="4"/>
</dbReference>
<dbReference type="InterPro" id="IPR027417">
    <property type="entry name" value="P-loop_NTPase"/>
</dbReference>
<dbReference type="PANTHER" id="PTHR47691:SF3">
    <property type="entry name" value="HTH-TYPE TRANSCRIPTIONAL REGULATOR RV0890C-RELATED"/>
    <property type="match status" value="1"/>
</dbReference>
<dbReference type="PROSITE" id="PS50005">
    <property type="entry name" value="TPR"/>
    <property type="match status" value="1"/>
</dbReference>
<dbReference type="GO" id="GO:0007166">
    <property type="term" value="P:cell surface receptor signaling pathway"/>
    <property type="evidence" value="ECO:0007669"/>
    <property type="project" value="InterPro"/>
</dbReference>
<dbReference type="InterPro" id="IPR011990">
    <property type="entry name" value="TPR-like_helical_dom_sf"/>
</dbReference>
<protein>
    <recommendedName>
        <fullName evidence="2">Novel STAND NTPase 1 domain-containing protein</fullName>
    </recommendedName>
</protein>
<dbReference type="EMBL" id="NHYD01001183">
    <property type="protein sequence ID" value="PPQ92009.1"/>
    <property type="molecule type" value="Genomic_DNA"/>
</dbReference>
<dbReference type="Proteomes" id="UP000283269">
    <property type="component" value="Unassembled WGS sequence"/>
</dbReference>
<dbReference type="SUPFAM" id="SSF52540">
    <property type="entry name" value="P-loop containing nucleoside triphosphate hydrolases"/>
    <property type="match status" value="1"/>
</dbReference>
<dbReference type="InParanoid" id="A0A409XMJ2"/>
<dbReference type="SUPFAM" id="SSF48452">
    <property type="entry name" value="TPR-like"/>
    <property type="match status" value="1"/>
</dbReference>
<evidence type="ECO:0000313" key="3">
    <source>
        <dbReference type="EMBL" id="PPQ92009.1"/>
    </source>
</evidence>
<evidence type="ECO:0000259" key="2">
    <source>
        <dbReference type="Pfam" id="PF20703"/>
    </source>
</evidence>
<dbReference type="InterPro" id="IPR049052">
    <property type="entry name" value="nSTAND1"/>
</dbReference>
<proteinExistence type="predicted"/>
<sequence>MAGRLPWLIPKRNTNKETLTKVEAGTSSPSGEMYLLEGSKATAATLKSISGFIPVPMVSDILDLAIRVVEACESATFIEENVEKLRQRVCSLGILIVDKVPSDKTLNQDFQTNIKSLQTILTNIIKDLDEIKRQRRWRLVIFPELNKGRVDACLDRLDEALMYFNVSQQLRMEEVLEKILSKYTQVGDDVLKVQKQLDRIEAAIKPHSSPYSVGKQDIPPSPKLFYGRDSDVASIVNLLSDKHTSRVCITGPGGMGKTRLALAVIHNPTVQQVFGEYRFWVPCIKAASPDLLRRTLYTQLSITAQSYDSLDSLIDELKLTEDRRLVLLDNFETSWYSREAPDDQAQINDILSRLADLPHVALMATMTSSFPPDSPIQWKQHKLPALDVSAARQVFVGIYPEAASAKSTEVDELMNAVGHIPLAITLMAANGKQSQISAKGLVEEWKTAGTEMIDGMDRRIKISLDLVQAKDDKSEVLKLLATLSMLPNGTTMQNLYFWASDLTSHSRVVSLLLNAALIEQETQASGSSHVSLRPTIQAYMRQHKLISPEVQKRVRDACYKFVLDHNSIPDDLCFKSDLMQLASEENNIQYLLMQDDDSAENMRAEALVAFSFYLFKTKQSIVVAQLALTVATASRKNFCVAEAHVALGKMFKVISRYEEACQHFKEAHRIFKNLPSGADLARAGECGMQLVDVYQHMQKPFWGEMRTVVLQASEDLSCNKSNQYNVARALLGVGSFFWYSADWGQARETLTRAKEVFEKLCRWDSAAESFFMLARTEAESSNYPVALDMSLRALSLAEQSGDAYLICQTLNTTVRYMIALHVFDDVEPMLHRLLSQAQAMGQILGIAQALELLGFVHASRRDVHKACQFYAESQTQYGNVGSIEVREQDQTRCASNLQKLSTGHVDLAELKSPMLY</sequence>
<keyword evidence="1" id="KW-0802">TPR repeat</keyword>
<feature type="repeat" description="TPR" evidence="1">
    <location>
        <begin position="641"/>
        <end position="674"/>
    </location>
</feature>
<comment type="caution">
    <text evidence="3">The sequence shown here is derived from an EMBL/GenBank/DDBJ whole genome shotgun (WGS) entry which is preliminary data.</text>
</comment>
<keyword evidence="4" id="KW-1185">Reference proteome</keyword>
<reference evidence="3 4" key="1">
    <citation type="journal article" date="2018" name="Evol. Lett.">
        <title>Horizontal gene cluster transfer increased hallucinogenic mushroom diversity.</title>
        <authorList>
            <person name="Reynolds H.T."/>
            <person name="Vijayakumar V."/>
            <person name="Gluck-Thaler E."/>
            <person name="Korotkin H.B."/>
            <person name="Matheny P.B."/>
            <person name="Slot J.C."/>
        </authorList>
    </citation>
    <scope>NUCLEOTIDE SEQUENCE [LARGE SCALE GENOMIC DNA]</scope>
    <source>
        <strain evidence="3 4">2631</strain>
    </source>
</reference>
<dbReference type="InterPro" id="IPR036537">
    <property type="entry name" value="Adaptor_Cbl_N_dom_sf"/>
</dbReference>
<gene>
    <name evidence="3" type="ORF">CVT25_004866</name>
</gene>
<dbReference type="AlphaFoldDB" id="A0A409XMJ2"/>
<dbReference type="Gene3D" id="1.20.930.20">
    <property type="entry name" value="Adaptor protein Cbl, N-terminal domain"/>
    <property type="match status" value="1"/>
</dbReference>
<dbReference type="Pfam" id="PF13424">
    <property type="entry name" value="TPR_12"/>
    <property type="match status" value="1"/>
</dbReference>
<organism evidence="3 4">
    <name type="scientific">Psilocybe cyanescens</name>
    <dbReference type="NCBI Taxonomy" id="93625"/>
    <lineage>
        <taxon>Eukaryota</taxon>
        <taxon>Fungi</taxon>
        <taxon>Dikarya</taxon>
        <taxon>Basidiomycota</taxon>
        <taxon>Agaricomycotina</taxon>
        <taxon>Agaricomycetes</taxon>
        <taxon>Agaricomycetidae</taxon>
        <taxon>Agaricales</taxon>
        <taxon>Agaricineae</taxon>
        <taxon>Strophariaceae</taxon>
        <taxon>Psilocybe</taxon>
    </lineage>
</organism>
<evidence type="ECO:0000256" key="1">
    <source>
        <dbReference type="PROSITE-ProRule" id="PRU00339"/>
    </source>
</evidence>
<evidence type="ECO:0000313" key="4">
    <source>
        <dbReference type="Proteomes" id="UP000283269"/>
    </source>
</evidence>
<dbReference type="InterPro" id="IPR059179">
    <property type="entry name" value="MLKL-like_MCAfunc"/>
</dbReference>
<dbReference type="Gene3D" id="1.25.40.10">
    <property type="entry name" value="Tetratricopeptide repeat domain"/>
    <property type="match status" value="1"/>
</dbReference>